<dbReference type="Proteomes" id="UP001610334">
    <property type="component" value="Unassembled WGS sequence"/>
</dbReference>
<gene>
    <name evidence="2" type="ORF">BJX63DRAFT_214821</name>
</gene>
<reference evidence="2 3" key="1">
    <citation type="submission" date="2024-07" db="EMBL/GenBank/DDBJ databases">
        <title>Section-level genome sequencing and comparative genomics of Aspergillus sections Usti and Cavernicolus.</title>
        <authorList>
            <consortium name="Lawrence Berkeley National Laboratory"/>
            <person name="Nybo J.L."/>
            <person name="Vesth T.C."/>
            <person name="Theobald S."/>
            <person name="Frisvad J.C."/>
            <person name="Larsen T.O."/>
            <person name="Kjaerboelling I."/>
            <person name="Rothschild-Mancinelli K."/>
            <person name="Lyhne E.K."/>
            <person name="Kogle M.E."/>
            <person name="Barry K."/>
            <person name="Clum A."/>
            <person name="Na H."/>
            <person name="Ledsgaard L."/>
            <person name="Lin J."/>
            <person name="Lipzen A."/>
            <person name="Kuo A."/>
            <person name="Riley R."/>
            <person name="Mondo S."/>
            <person name="Labutti K."/>
            <person name="Haridas S."/>
            <person name="Pangalinan J."/>
            <person name="Salamov A.A."/>
            <person name="Simmons B.A."/>
            <person name="Magnuson J.K."/>
            <person name="Chen J."/>
            <person name="Drula E."/>
            <person name="Henrissat B."/>
            <person name="Wiebenga A."/>
            <person name="Lubbers R.J."/>
            <person name="Gomes A.C."/>
            <person name="Makela M.R."/>
            <person name="Stajich J."/>
            <person name="Grigoriev I.V."/>
            <person name="Mortensen U.H."/>
            <person name="De Vries R.P."/>
            <person name="Baker S.E."/>
            <person name="Andersen M.R."/>
        </authorList>
    </citation>
    <scope>NUCLEOTIDE SEQUENCE [LARGE SCALE GENOMIC DNA]</scope>
    <source>
        <strain evidence="2 3">CBS 588.65</strain>
    </source>
</reference>
<dbReference type="PROSITE" id="PS50005">
    <property type="entry name" value="TPR"/>
    <property type="match status" value="3"/>
</dbReference>
<sequence>MKAMAISRKLGGMPLAIQQAGSFLSYGMISLSDYNQKFHMRYLDKTLKAPLRKYVGSYEKGRTVWTTFDILYSALVQRSLDAIQLLTLTSFLGRGRIPISTISGKGIHNKNPWDPLYPVPTPSGKKGHVPELLQWLSEVRSDIDRVALAVSELERSGFALLHRGADGIAIESIFIHDLARSFIRSKVPQQSLSDVLVASFLISGLQLYDGCSIPSETLLRKHMGRLVEVLDLFLTGIPDHMLAPDGQYFRLCAVVAPVYARICRFQGRLDTAANLWTIALQDKFVPDMNGAERDMTREHYMEAAKIDIRLGNYKDAIDKYSMVVTSSETGHQQDDELAIQAASYLRQARERYEQHKQDLERAVTAFSTPKAVRHNISHAVTHGTIHDLGNLCSDQGKLEEAEEMYQRALAGRENIYTLDTVYNLGCIYSDQGKLEKAEDMYQRALLGYKEALGPDHTSTLDTVYNLGCLYSDQGKLEDAEEMYQRALAGREKVLGPDHTSTLDTVYNLGNFYSQQGKLDEAEEMYQRALAGYKKALGPDHTSTLDTANNLAYLYFDQGKLEEAEKMYQ</sequence>
<proteinExistence type="predicted"/>
<evidence type="ECO:0000313" key="3">
    <source>
        <dbReference type="Proteomes" id="UP001610334"/>
    </source>
</evidence>
<dbReference type="SUPFAM" id="SSF48452">
    <property type="entry name" value="TPR-like"/>
    <property type="match status" value="1"/>
</dbReference>
<dbReference type="InterPro" id="IPR019734">
    <property type="entry name" value="TPR_rpt"/>
</dbReference>
<name>A0ABR4HEC8_9EURO</name>
<keyword evidence="1" id="KW-0802">TPR repeat</keyword>
<feature type="repeat" description="TPR" evidence="1">
    <location>
        <begin position="418"/>
        <end position="451"/>
    </location>
</feature>
<dbReference type="EMBL" id="JBFXLT010000039">
    <property type="protein sequence ID" value="KAL2813524.1"/>
    <property type="molecule type" value="Genomic_DNA"/>
</dbReference>
<protein>
    <submittedName>
        <fullName evidence="2">Uncharacterized protein</fullName>
    </submittedName>
</protein>
<dbReference type="PANTHER" id="PTHR46082">
    <property type="entry name" value="ATP/GTP-BINDING PROTEIN-RELATED"/>
    <property type="match status" value="1"/>
</dbReference>
<feature type="repeat" description="TPR" evidence="1">
    <location>
        <begin position="460"/>
        <end position="493"/>
    </location>
</feature>
<feature type="repeat" description="TPR" evidence="1">
    <location>
        <begin position="502"/>
        <end position="535"/>
    </location>
</feature>
<dbReference type="SMART" id="SM00028">
    <property type="entry name" value="TPR"/>
    <property type="match status" value="4"/>
</dbReference>
<accession>A0ABR4HEC8</accession>
<dbReference type="Pfam" id="PF13374">
    <property type="entry name" value="TPR_10"/>
    <property type="match status" value="1"/>
</dbReference>
<organism evidence="2 3">
    <name type="scientific">Aspergillus granulosus</name>
    <dbReference type="NCBI Taxonomy" id="176169"/>
    <lineage>
        <taxon>Eukaryota</taxon>
        <taxon>Fungi</taxon>
        <taxon>Dikarya</taxon>
        <taxon>Ascomycota</taxon>
        <taxon>Pezizomycotina</taxon>
        <taxon>Eurotiomycetes</taxon>
        <taxon>Eurotiomycetidae</taxon>
        <taxon>Eurotiales</taxon>
        <taxon>Aspergillaceae</taxon>
        <taxon>Aspergillus</taxon>
        <taxon>Aspergillus subgen. Nidulantes</taxon>
    </lineage>
</organism>
<evidence type="ECO:0000313" key="2">
    <source>
        <dbReference type="EMBL" id="KAL2813524.1"/>
    </source>
</evidence>
<dbReference type="PANTHER" id="PTHR46082:SF6">
    <property type="entry name" value="AAA+ ATPASE DOMAIN-CONTAINING PROTEIN-RELATED"/>
    <property type="match status" value="1"/>
</dbReference>
<evidence type="ECO:0000256" key="1">
    <source>
        <dbReference type="PROSITE-ProRule" id="PRU00339"/>
    </source>
</evidence>
<dbReference type="Gene3D" id="1.25.40.10">
    <property type="entry name" value="Tetratricopeptide repeat domain"/>
    <property type="match status" value="2"/>
</dbReference>
<dbReference type="InterPro" id="IPR053137">
    <property type="entry name" value="NLR-like"/>
</dbReference>
<comment type="caution">
    <text evidence="2">The sequence shown here is derived from an EMBL/GenBank/DDBJ whole genome shotgun (WGS) entry which is preliminary data.</text>
</comment>
<dbReference type="Pfam" id="PF13424">
    <property type="entry name" value="TPR_12"/>
    <property type="match status" value="2"/>
</dbReference>
<dbReference type="PROSITE" id="PS50293">
    <property type="entry name" value="TPR_REGION"/>
    <property type="match status" value="2"/>
</dbReference>
<dbReference type="InterPro" id="IPR011990">
    <property type="entry name" value="TPR-like_helical_dom_sf"/>
</dbReference>
<keyword evidence="3" id="KW-1185">Reference proteome</keyword>